<reference evidence="4" key="2">
    <citation type="journal article" date="2016" name="Int. J. Syst. Evol. Microbiol.">
        <title>Complete genome sequence and cell structure of Limnochorda pilosa, a Gram-negative spore-former within the phylum Firmicutes.</title>
        <authorList>
            <person name="Watanabe M."/>
            <person name="Kojima H."/>
            <person name="Fukui M."/>
        </authorList>
    </citation>
    <scope>NUCLEOTIDE SEQUENCE [LARGE SCALE GENOMIC DNA]</scope>
    <source>
        <strain evidence="4">HC45</strain>
    </source>
</reference>
<protein>
    <recommendedName>
        <fullName evidence="2">DUF4015 domain-containing protein</fullName>
    </recommendedName>
</protein>
<gene>
    <name evidence="3" type="ORF">LIP_0124</name>
</gene>
<evidence type="ECO:0000259" key="2">
    <source>
        <dbReference type="Pfam" id="PF13200"/>
    </source>
</evidence>
<organism evidence="3 4">
    <name type="scientific">Limnochorda pilosa</name>
    <dbReference type="NCBI Taxonomy" id="1555112"/>
    <lineage>
        <taxon>Bacteria</taxon>
        <taxon>Bacillati</taxon>
        <taxon>Bacillota</taxon>
        <taxon>Limnochordia</taxon>
        <taxon>Limnochordales</taxon>
        <taxon>Limnochordaceae</taxon>
        <taxon>Limnochorda</taxon>
    </lineage>
</organism>
<dbReference type="Proteomes" id="UP000065807">
    <property type="component" value="Chromosome"/>
</dbReference>
<reference evidence="4" key="1">
    <citation type="submission" date="2015-07" db="EMBL/GenBank/DDBJ databases">
        <title>Complete genome sequence and phylogenetic analysis of Limnochorda pilosa.</title>
        <authorList>
            <person name="Watanabe M."/>
            <person name="Kojima H."/>
            <person name="Fukui M."/>
        </authorList>
    </citation>
    <scope>NUCLEOTIDE SEQUENCE [LARGE SCALE GENOMIC DNA]</scope>
    <source>
        <strain evidence="4">HC45</strain>
    </source>
</reference>
<sequence length="336" mass="36997">MRGLYVTGALAASSQMPRVLALLSQSSLNAIVIELKDELGNVTFRAENPWARQMGAVRGDIRDLRALVAQLHERGIYVVGRMVAFRDHRLATRRSDLALHQPDGTAWLDRHGIGWADPSRRESWSYLIGLAVEAALAGVDEIQWDYVRFPTDGDLDRLVYPAGVSKSETIAAFLAEARRAVAAAGAYTSADLFGFAALTEGDLGIGHQLELLAGQVDVVSLMVYPSHFPPGAMGLANPDRAPYEAVQRSLAAAARRVDPWKIRPWLQSFSLQSPYGPLEVWEQIRAAEELQVSGWLLWNPSGRYATPKELMTPAVAVQPASHQRPEQKEEPDEPRS</sequence>
<accession>A0A0K2SFV0</accession>
<evidence type="ECO:0000256" key="1">
    <source>
        <dbReference type="SAM" id="MobiDB-lite"/>
    </source>
</evidence>
<dbReference type="Pfam" id="PF13200">
    <property type="entry name" value="DUF4015"/>
    <property type="match status" value="1"/>
</dbReference>
<feature type="domain" description="DUF4015" evidence="2">
    <location>
        <begin position="3"/>
        <end position="304"/>
    </location>
</feature>
<dbReference type="SUPFAM" id="SSF51445">
    <property type="entry name" value="(Trans)glycosidases"/>
    <property type="match status" value="1"/>
</dbReference>
<dbReference type="InterPro" id="IPR017853">
    <property type="entry name" value="GH"/>
</dbReference>
<dbReference type="InterPro" id="IPR025275">
    <property type="entry name" value="DUF4015"/>
</dbReference>
<dbReference type="KEGG" id="lpil:LIP_0124"/>
<evidence type="ECO:0000313" key="3">
    <source>
        <dbReference type="EMBL" id="BAS25981.1"/>
    </source>
</evidence>
<feature type="region of interest" description="Disordered" evidence="1">
    <location>
        <begin position="312"/>
        <end position="336"/>
    </location>
</feature>
<dbReference type="AlphaFoldDB" id="A0A0K2SFV0"/>
<feature type="compositionally biased region" description="Basic and acidic residues" evidence="1">
    <location>
        <begin position="323"/>
        <end position="336"/>
    </location>
</feature>
<dbReference type="EMBL" id="AP014924">
    <property type="protein sequence ID" value="BAS25981.1"/>
    <property type="molecule type" value="Genomic_DNA"/>
</dbReference>
<keyword evidence="4" id="KW-1185">Reference proteome</keyword>
<proteinExistence type="predicted"/>
<evidence type="ECO:0000313" key="4">
    <source>
        <dbReference type="Proteomes" id="UP000065807"/>
    </source>
</evidence>
<name>A0A0K2SFV0_LIMPI</name>
<dbReference type="STRING" id="1555112.LIP_0124"/>